<sequence length="1007" mass="111402">MRGYLDDFLSVEKNCSPGFQLLGQILEAQCDVPGAVEAYRRAYELDHSNTQLILKVRDLVLKHNLPLDACKKFPNIAKILSPSLPLSKSIYQHIEATKDLSISLEQRISLLRNFSSRQEYDEAFDLCVKTINEAVCIDRAAWYNAVLDFISKKVDLTVHFLIESCLHRASALELTAPSGDPILSTAVWEHLYSDGLSLRLQSVILAKEPSHSQSSWSVALLEALNQDSLPTSEKLKFEFLFGLDECVENEVTHVHTAEELYSKLLEYRPGDLSTILWYILRPVEGEVTSDTDLALPAARLKIIVDSVKRVFPKTPLSLDRRDVCQLDAVVFLVSLSVSYLIRYASSDPSMRQAQVTSLSWPSQPLCLLNSRLLPSGVQRRCWNDLCARAKNKSADESSLTNFIDQLRFAKSTQSVSARLILRVAQATTHLTLETSATDCVLARAAWAWEAGLKALVENSELTNLIYPSLSVRERYSDEGILFPPELNSDWWYGTNVENLVTVASKDQAWFFLGWRWLASYWLKHPLPKPEVLMRHLQYLRDGALPIDAECALLAAELVENAVALSKTSHLIRPLGNLALNLLSAALTSVQRIPLIDESMTRPARNLSDAIESLQKALESLNDSGEQFFSSARCASGFDSLHYIFSTQVLVYCVPDSPELARSGDVKPTDPAETKIMPFGYGAYANRGRNSVLGSFRSPGLTSSPAAVNTTTTAPDPSASDLQTKLLSQVVEQWMPSFMEFSRIMSETSAELVKSRLQNEELSRLLKETRNKLDEVIGEQQKRQQCTPVPVLQSAPPTQLAPPLEDWRALQESLREVTSILRDFRQWLPTAVPPFAPPPPFPHPPHIPPAQPSAMLRPGDIFSLDQQQKAHLALSQLAALQQQQQPMPRTTGGSCFLLPPSYPPPTIPPQVASVDFRVPSVATCLFPAGNNTPGALTATLTSSVDLPKAASTITMATAPIQPTKPLLTSSTTSGVVSATELSKTTPLSSDPKQVIAFYSLPKVTFEFC</sequence>
<proteinExistence type="predicted"/>
<feature type="region of interest" description="Disordered" evidence="2">
    <location>
        <begin position="699"/>
        <end position="719"/>
    </location>
</feature>
<evidence type="ECO:0000256" key="2">
    <source>
        <dbReference type="SAM" id="MobiDB-lite"/>
    </source>
</evidence>
<evidence type="ECO:0000313" key="4">
    <source>
        <dbReference type="Proteomes" id="UP000274429"/>
    </source>
</evidence>
<dbReference type="OrthoDB" id="2357150at2759"/>
<dbReference type="Gene3D" id="1.25.40.10">
    <property type="entry name" value="Tetratricopeptide repeat domain"/>
    <property type="match status" value="1"/>
</dbReference>
<reference evidence="5" key="1">
    <citation type="submission" date="2017-02" db="UniProtKB">
        <authorList>
            <consortium name="WormBaseParasite"/>
        </authorList>
    </citation>
    <scope>IDENTIFICATION</scope>
</reference>
<keyword evidence="4" id="KW-1185">Reference proteome</keyword>
<gene>
    <name evidence="3" type="ORF">TTAC_LOCUS10008</name>
</gene>
<dbReference type="EMBL" id="UYWX01021235">
    <property type="protein sequence ID" value="VDM34988.1"/>
    <property type="molecule type" value="Genomic_DNA"/>
</dbReference>
<organism evidence="5">
    <name type="scientific">Hydatigena taeniaeformis</name>
    <name type="common">Feline tapeworm</name>
    <name type="synonym">Taenia taeniaeformis</name>
    <dbReference type="NCBI Taxonomy" id="6205"/>
    <lineage>
        <taxon>Eukaryota</taxon>
        <taxon>Metazoa</taxon>
        <taxon>Spiralia</taxon>
        <taxon>Lophotrochozoa</taxon>
        <taxon>Platyhelminthes</taxon>
        <taxon>Cestoda</taxon>
        <taxon>Eucestoda</taxon>
        <taxon>Cyclophyllidea</taxon>
        <taxon>Taeniidae</taxon>
        <taxon>Hydatigera</taxon>
    </lineage>
</organism>
<feature type="coiled-coil region" evidence="1">
    <location>
        <begin position="751"/>
        <end position="778"/>
    </location>
</feature>
<evidence type="ECO:0000256" key="1">
    <source>
        <dbReference type="SAM" id="Coils"/>
    </source>
</evidence>
<keyword evidence="1" id="KW-0175">Coiled coil</keyword>
<reference evidence="3 4" key="2">
    <citation type="submission" date="2018-11" db="EMBL/GenBank/DDBJ databases">
        <authorList>
            <consortium name="Pathogen Informatics"/>
        </authorList>
    </citation>
    <scope>NUCLEOTIDE SEQUENCE [LARGE SCALE GENOMIC DNA]</scope>
</reference>
<dbReference type="AlphaFoldDB" id="A0A0R3X8Z8"/>
<evidence type="ECO:0000313" key="3">
    <source>
        <dbReference type="EMBL" id="VDM34988.1"/>
    </source>
</evidence>
<protein>
    <submittedName>
        <fullName evidence="5">TPR_REGION domain-containing protein</fullName>
    </submittedName>
</protein>
<dbReference type="Proteomes" id="UP000274429">
    <property type="component" value="Unassembled WGS sequence"/>
</dbReference>
<dbReference type="STRING" id="6205.A0A0R3X8Z8"/>
<dbReference type="InterPro" id="IPR011990">
    <property type="entry name" value="TPR-like_helical_dom_sf"/>
</dbReference>
<accession>A0A0R3X8Z8</accession>
<dbReference type="WBParaSite" id="TTAC_0001002301-mRNA-1">
    <property type="protein sequence ID" value="TTAC_0001002301-mRNA-1"/>
    <property type="gene ID" value="TTAC_0001002301"/>
</dbReference>
<evidence type="ECO:0000313" key="5">
    <source>
        <dbReference type="WBParaSite" id="TTAC_0001002301-mRNA-1"/>
    </source>
</evidence>
<name>A0A0R3X8Z8_HYDTA</name>